<dbReference type="InterPro" id="IPR014719">
    <property type="entry name" value="Ribosomal_bL12_C/ClpS-like"/>
</dbReference>
<dbReference type="Proteomes" id="UP000093694">
    <property type="component" value="Unassembled WGS sequence"/>
</dbReference>
<evidence type="ECO:0008006" key="5">
    <source>
        <dbReference type="Google" id="ProtNLM"/>
    </source>
</evidence>
<dbReference type="PATRIC" id="fig|1705578.3.peg.3963"/>
<reference evidence="2 4" key="2">
    <citation type="journal article" date="2016" name="Front. Microbiol.">
        <title>Industrial Acetogenic Biocatalysts: A Comparative Metabolic and Genomic Analysis.</title>
        <authorList>
            <person name="Bengelsdorf F."/>
            <person name="Poehlein A."/>
            <person name="Sonja S."/>
            <person name="Erz C."/>
            <person name="Hummel T."/>
            <person name="Hoffmeister S."/>
            <person name="Daniel R."/>
            <person name="Durre P."/>
        </authorList>
    </citation>
    <scope>NUCLEOTIDE SEQUENCE [LARGE SCALE GENOMIC DNA]</scope>
    <source>
        <strain evidence="2 4">PTA-10522</strain>
    </source>
</reference>
<organism evidence="1 3">
    <name type="scientific">Clostridium coskatii</name>
    <dbReference type="NCBI Taxonomy" id="1705578"/>
    <lineage>
        <taxon>Bacteria</taxon>
        <taxon>Bacillati</taxon>
        <taxon>Bacillota</taxon>
        <taxon>Clostridia</taxon>
        <taxon>Eubacteriales</taxon>
        <taxon>Clostridiaceae</taxon>
        <taxon>Clostridium</taxon>
    </lineage>
</organism>
<dbReference type="EMBL" id="LITQ01000009">
    <property type="protein sequence ID" value="OAA93978.1"/>
    <property type="molecule type" value="Genomic_DNA"/>
</dbReference>
<dbReference type="RefSeq" id="WP_013239201.1">
    <property type="nucleotide sequence ID" value="NZ_LITQ01000009.1"/>
</dbReference>
<protein>
    <recommendedName>
        <fullName evidence="5">Ribosomal protein L7/L12 C-terminal domain-containing protein</fullName>
    </recommendedName>
</protein>
<gene>
    <name evidence="2" type="ORF">CLCOS_16310</name>
    <name evidence="1" type="ORF">WX73_03888</name>
</gene>
<name>A0A166TQK3_9CLOT</name>
<comment type="caution">
    <text evidence="1">The sequence shown here is derived from an EMBL/GenBank/DDBJ whole genome shotgun (WGS) entry which is preliminary data.</text>
</comment>
<evidence type="ECO:0000313" key="4">
    <source>
        <dbReference type="Proteomes" id="UP000093694"/>
    </source>
</evidence>
<dbReference type="Proteomes" id="UP000077384">
    <property type="component" value="Unassembled WGS sequence"/>
</dbReference>
<evidence type="ECO:0000313" key="2">
    <source>
        <dbReference type="EMBL" id="OBR95307.1"/>
    </source>
</evidence>
<dbReference type="EMBL" id="LROR01000038">
    <property type="protein sequence ID" value="OBR95307.1"/>
    <property type="molecule type" value="Genomic_DNA"/>
</dbReference>
<reference evidence="1 3" key="1">
    <citation type="journal article" date="2015" name="Biotechnol. Bioeng.">
        <title>Genome sequence and phenotypic characterization of Caulobacter segnis.</title>
        <authorList>
            <person name="Patel S."/>
            <person name="Fletcher B."/>
            <person name="Scott D.C."/>
            <person name="Ely B."/>
        </authorList>
    </citation>
    <scope>NUCLEOTIDE SEQUENCE [LARGE SCALE GENOMIC DNA]</scope>
    <source>
        <strain evidence="1 3">PS02</strain>
    </source>
</reference>
<proteinExistence type="predicted"/>
<evidence type="ECO:0000313" key="3">
    <source>
        <dbReference type="Proteomes" id="UP000077384"/>
    </source>
</evidence>
<dbReference type="AlphaFoldDB" id="A0A166TQK3"/>
<keyword evidence="4" id="KW-1185">Reference proteome</keyword>
<evidence type="ECO:0000313" key="1">
    <source>
        <dbReference type="EMBL" id="OAA93978.1"/>
    </source>
</evidence>
<accession>A0A166TQK3</accession>
<sequence length="82" mass="9346">MKNKTKLFAIGLLSAGALVHVIHKVRKKSKSENMIIISDDDSDIDDKLRLLLSQGKKIRAIKEAKHDLHLNLRDAKKYVEQL</sequence>
<dbReference type="Gene3D" id="3.30.1390.10">
    <property type="match status" value="1"/>
</dbReference>